<accession>A0ABT1G744</accession>
<keyword evidence="8 12" id="KW-0594">Phospholipid biosynthesis</keyword>
<comment type="PTM">
    <text evidence="12">Is synthesized initially as an inactive proenzyme. Formation of the active enzyme involves a self-maturation process in which the active site pyruvoyl group is generated from an internal serine residue via an autocatalytic post-translational modification. Two non-identical subunits are generated from the proenzyme in this reaction, and the pyruvate is formed at the N-terminus of the alpha chain, which is derived from the carboxyl end of the proenzyme. The autoendoproteolytic cleavage occurs by a canonical serine protease mechanism, in which the side chain hydroxyl group of the serine supplies its oxygen atom to form the C-terminus of the beta chain, while the remainder of the serine residue undergoes an oxidative deamination to produce ammonia and the pyruvoyl prosthetic group on the alpha chain. During this reaction, the Ser that is part of the protease active site of the proenzyme becomes the pyruvoyl prosthetic group, which constitutes an essential element of the active site of the mature decarboxylase.</text>
</comment>
<dbReference type="RefSeq" id="WP_253446485.1">
    <property type="nucleotide sequence ID" value="NZ_JALJYF010000001.1"/>
</dbReference>
<evidence type="ECO:0000256" key="11">
    <source>
        <dbReference type="ARBA" id="ARBA00023317"/>
    </source>
</evidence>
<dbReference type="HAMAP" id="MF_00662">
    <property type="entry name" value="PS_decarb_PSD_B_type1"/>
    <property type="match status" value="1"/>
</dbReference>
<dbReference type="InterPro" id="IPR033178">
    <property type="entry name" value="PSD_type1_pro"/>
</dbReference>
<evidence type="ECO:0000256" key="4">
    <source>
        <dbReference type="ARBA" id="ARBA00022793"/>
    </source>
</evidence>
<evidence type="ECO:0000256" key="12">
    <source>
        <dbReference type="HAMAP-Rule" id="MF_00662"/>
    </source>
</evidence>
<keyword evidence="10 12" id="KW-1208">Phospholipid metabolism</keyword>
<evidence type="ECO:0000256" key="2">
    <source>
        <dbReference type="ARBA" id="ARBA00022475"/>
    </source>
</evidence>
<evidence type="ECO:0000256" key="6">
    <source>
        <dbReference type="ARBA" id="ARBA00023136"/>
    </source>
</evidence>
<dbReference type="GO" id="GO:0004609">
    <property type="term" value="F:phosphatidylserine decarboxylase activity"/>
    <property type="evidence" value="ECO:0007669"/>
    <property type="project" value="UniProtKB-EC"/>
</dbReference>
<evidence type="ECO:0000313" key="14">
    <source>
        <dbReference type="Proteomes" id="UP001523550"/>
    </source>
</evidence>
<evidence type="ECO:0000256" key="5">
    <source>
        <dbReference type="ARBA" id="ARBA00023098"/>
    </source>
</evidence>
<feature type="site" description="Cleavage (non-hydrolytic); by autocatalysis" evidence="12">
    <location>
        <begin position="247"/>
        <end position="248"/>
    </location>
</feature>
<dbReference type="PANTHER" id="PTHR10067">
    <property type="entry name" value="PHOSPHATIDYLSERINE DECARBOXYLASE"/>
    <property type="match status" value="1"/>
</dbReference>
<evidence type="ECO:0000256" key="8">
    <source>
        <dbReference type="ARBA" id="ARBA00023209"/>
    </source>
</evidence>
<keyword evidence="5 12" id="KW-0443">Lipid metabolism</keyword>
<sequence>MGDFFRSLPQYLLPHHGLSRLVHAATRSRSPWLRGWLLGRFLDRFEVNLDEAERTDPADYQSFNDFFTRTLKHGARPIEDAPLVSPVDGYVSQQGDINGQKIFQAKGRQYRLDELLGRNCNIRGYRDGRFCTLYLAPHNYHRIHMPLAGRVSQIEHLPGRLFSVNPATTRVIPRLFARNERVAVHFETDYGPMAMVLIGALLVGSIETTWTGEITPPTRLSPRILPLPPGPSRQLAKGQEMGRFNMGSTVILILPTGAPNISRRLHPGARVQMGQSLVE</sequence>
<gene>
    <name evidence="12" type="primary">psd</name>
    <name evidence="13" type="ORF">J2T60_001077</name>
</gene>
<feature type="active site" description="Schiff-base intermediate with substrate; via pyruvic acid; for decarboxylase activity" evidence="12">
    <location>
        <position position="248"/>
    </location>
</feature>
<comment type="catalytic activity">
    <reaction evidence="12">
        <text>a 1,2-diacyl-sn-glycero-3-phospho-L-serine + H(+) = a 1,2-diacyl-sn-glycero-3-phosphoethanolamine + CO2</text>
        <dbReference type="Rhea" id="RHEA:20828"/>
        <dbReference type="ChEBI" id="CHEBI:15378"/>
        <dbReference type="ChEBI" id="CHEBI:16526"/>
        <dbReference type="ChEBI" id="CHEBI:57262"/>
        <dbReference type="ChEBI" id="CHEBI:64612"/>
        <dbReference type="EC" id="4.1.1.65"/>
    </reaction>
</comment>
<name>A0ABT1G744_9GAMM</name>
<comment type="cofactor">
    <cofactor evidence="12">
        <name>pyruvate</name>
        <dbReference type="ChEBI" id="CHEBI:15361"/>
    </cofactor>
    <text evidence="12">Binds 1 pyruvoyl group covalently per subunit.</text>
</comment>
<dbReference type="EMBL" id="JALJYF010000001">
    <property type="protein sequence ID" value="MCP1727112.1"/>
    <property type="molecule type" value="Genomic_DNA"/>
</dbReference>
<keyword evidence="6 12" id="KW-0472">Membrane</keyword>
<evidence type="ECO:0000256" key="1">
    <source>
        <dbReference type="ARBA" id="ARBA00005189"/>
    </source>
</evidence>
<keyword evidence="11 12" id="KW-0670">Pyruvate</keyword>
<dbReference type="Proteomes" id="UP001523550">
    <property type="component" value="Unassembled WGS sequence"/>
</dbReference>
<evidence type="ECO:0000256" key="7">
    <source>
        <dbReference type="ARBA" id="ARBA00023145"/>
    </source>
</evidence>
<dbReference type="NCBIfam" id="TIGR00163">
    <property type="entry name" value="PS_decarb"/>
    <property type="match status" value="1"/>
</dbReference>
<comment type="similarity">
    <text evidence="12">Belongs to the phosphatidylserine decarboxylase family. PSD-B subfamily. Prokaryotic type I sub-subfamily.</text>
</comment>
<feature type="active site" description="Charge relay system; for autoendoproteolytic cleavage activity" evidence="12">
    <location>
        <position position="248"/>
    </location>
</feature>
<evidence type="ECO:0000256" key="10">
    <source>
        <dbReference type="ARBA" id="ARBA00023264"/>
    </source>
</evidence>
<feature type="active site" description="Charge relay system; for autoendoproteolytic cleavage activity" evidence="12">
    <location>
        <position position="88"/>
    </location>
</feature>
<feature type="chain" id="PRO_5044907339" description="Phosphatidylserine decarboxylase alpha chain" evidence="12">
    <location>
        <begin position="248"/>
        <end position="279"/>
    </location>
</feature>
<dbReference type="PANTHER" id="PTHR10067:SF6">
    <property type="entry name" value="PHOSPHATIDYLSERINE DECARBOXYLASE PROENZYME, MITOCHONDRIAL"/>
    <property type="match status" value="1"/>
</dbReference>
<dbReference type="InterPro" id="IPR003817">
    <property type="entry name" value="PS_Dcarbxylase"/>
</dbReference>
<keyword evidence="7 12" id="KW-0865">Zymogen</keyword>
<dbReference type="InterPro" id="IPR033177">
    <property type="entry name" value="PSD-B"/>
</dbReference>
<comment type="function">
    <text evidence="12">Catalyzes the formation of phosphatidylethanolamine (PtdEtn) from phosphatidylserine (PtdSer).</text>
</comment>
<comment type="pathway">
    <text evidence="1">Lipid metabolism.</text>
</comment>
<reference evidence="13 14" key="1">
    <citation type="submission" date="2022-03" db="EMBL/GenBank/DDBJ databases">
        <title>Genomic Encyclopedia of Type Strains, Phase III (KMG-III): the genomes of soil and plant-associated and newly described type strains.</title>
        <authorList>
            <person name="Whitman W."/>
        </authorList>
    </citation>
    <scope>NUCLEOTIDE SEQUENCE [LARGE SCALE GENOMIC DNA]</scope>
    <source>
        <strain evidence="13 14">BSker1</strain>
    </source>
</reference>
<evidence type="ECO:0000256" key="3">
    <source>
        <dbReference type="ARBA" id="ARBA00022516"/>
    </source>
</evidence>
<comment type="subcellular location">
    <subcellularLocation>
        <location evidence="12">Cell membrane</location>
        <topology evidence="12">Peripheral membrane protein</topology>
    </subcellularLocation>
</comment>
<keyword evidence="3 12" id="KW-0444">Lipid biosynthesis</keyword>
<keyword evidence="9 12" id="KW-0456">Lyase</keyword>
<organism evidence="13 14">
    <name type="scientific">Natronospira proteinivora</name>
    <dbReference type="NCBI Taxonomy" id="1807133"/>
    <lineage>
        <taxon>Bacteria</taxon>
        <taxon>Pseudomonadati</taxon>
        <taxon>Pseudomonadota</taxon>
        <taxon>Gammaproteobacteria</taxon>
        <taxon>Natronospirales</taxon>
        <taxon>Natronospiraceae</taxon>
        <taxon>Natronospira</taxon>
    </lineage>
</organism>
<evidence type="ECO:0000313" key="13">
    <source>
        <dbReference type="EMBL" id="MCP1727112.1"/>
    </source>
</evidence>
<keyword evidence="2 12" id="KW-1003">Cell membrane</keyword>
<feature type="active site" description="Charge relay system; for autoendoproteolytic cleavage activity" evidence="12">
    <location>
        <position position="144"/>
    </location>
</feature>
<feature type="chain" id="PRO_5044907338" description="Phosphatidylserine decarboxylase beta chain" evidence="12">
    <location>
        <begin position="1"/>
        <end position="247"/>
    </location>
</feature>
<comment type="caution">
    <text evidence="13">The sequence shown here is derived from an EMBL/GenBank/DDBJ whole genome shotgun (WGS) entry which is preliminary data.</text>
</comment>
<comment type="pathway">
    <text evidence="12">Phospholipid metabolism; phosphatidylethanolamine biosynthesis; phosphatidylethanolamine from CDP-diacylglycerol: step 2/2.</text>
</comment>
<evidence type="ECO:0000256" key="9">
    <source>
        <dbReference type="ARBA" id="ARBA00023239"/>
    </source>
</evidence>
<comment type="subunit">
    <text evidence="12">Heterodimer of a large membrane-associated beta subunit and a small pyruvoyl-containing alpha subunit.</text>
</comment>
<protein>
    <recommendedName>
        <fullName evidence="12">Phosphatidylserine decarboxylase proenzyme</fullName>
        <ecNumber evidence="12">4.1.1.65</ecNumber>
    </recommendedName>
    <component>
        <recommendedName>
            <fullName evidence="12">Phosphatidylserine decarboxylase alpha chain</fullName>
        </recommendedName>
    </component>
    <component>
        <recommendedName>
            <fullName evidence="12">Phosphatidylserine decarboxylase beta chain</fullName>
        </recommendedName>
    </component>
</protein>
<keyword evidence="14" id="KW-1185">Reference proteome</keyword>
<dbReference type="Pfam" id="PF02666">
    <property type="entry name" value="PS_Dcarbxylase"/>
    <property type="match status" value="1"/>
</dbReference>
<feature type="modified residue" description="Pyruvic acid (Ser); by autocatalysis" evidence="12">
    <location>
        <position position="248"/>
    </location>
</feature>
<keyword evidence="4 12" id="KW-0210">Decarboxylase</keyword>
<proteinExistence type="inferred from homology"/>
<dbReference type="EC" id="4.1.1.65" evidence="12"/>